<protein>
    <submittedName>
        <fullName evidence="2">Rha family phage protein</fullName>
    </submittedName>
</protein>
<dbReference type="InterPro" id="IPR036282">
    <property type="entry name" value="Glutathione-S-Trfase_C_sf"/>
</dbReference>
<dbReference type="eggNOG" id="COG3617">
    <property type="taxonomic scope" value="Bacteria"/>
</dbReference>
<accession>A0A085AF52</accession>
<dbReference type="Proteomes" id="UP000028630">
    <property type="component" value="Unassembled WGS sequence"/>
</dbReference>
<reference evidence="3" key="1">
    <citation type="submission" date="2014-05" db="EMBL/GenBank/DDBJ databases">
        <title>ATOL: Assembling a taxonomically balanced genome-scale reconstruction of the evolutionary history of the Enterobacteriaceae.</title>
        <authorList>
            <person name="Plunkett G. III"/>
            <person name="Neeno-Eckwall E.C."/>
            <person name="Glasner J.D."/>
            <person name="Perna N.T."/>
        </authorList>
    </citation>
    <scope>NUCLEOTIDE SEQUENCE [LARGE SCALE GENOMIC DNA]</scope>
    <source>
        <strain evidence="3">ATCC 49490</strain>
    </source>
</reference>
<dbReference type="Pfam" id="PF10548">
    <property type="entry name" value="P22_AR_C"/>
    <property type="match status" value="1"/>
</dbReference>
<sequence length="283" mass="32267">MATALAFHETKFTPVKRNNQIWLTAVEIAQALGYKKSDAVTQIYDRNSDEFRNDMTETLNLSVSGNLSKSVRIFSLRGAHLVAMFARTPVAKEFRRWVLDILDRETGVVYEEPAKAKVRQCTARQLIPLRQTVERLITIGVGQIYPDIWKLVHQRFGVEHIHQLRPEQVSEAVGFLNGLEGEYLAGGKPPAQGHFTSADLCALCWLWNAAEYMREHIELIYPALVAAKSEYAPGFYAMASEYRMTLEDGRRILERETQSVIPHPDSAADADWRRVLPRLRRRG</sequence>
<dbReference type="SMART" id="SM01040">
    <property type="entry name" value="Bro-N"/>
    <property type="match status" value="1"/>
</dbReference>
<name>A0A085AF52_9ENTR</name>
<organism evidence="2 3">
    <name type="scientific">Trabulsiella guamensis ATCC 49490</name>
    <dbReference type="NCBI Taxonomy" id="1005994"/>
    <lineage>
        <taxon>Bacteria</taxon>
        <taxon>Pseudomonadati</taxon>
        <taxon>Pseudomonadota</taxon>
        <taxon>Gammaproteobacteria</taxon>
        <taxon>Enterobacterales</taxon>
        <taxon>Enterobacteriaceae</taxon>
        <taxon>Trabulsiella</taxon>
    </lineage>
</organism>
<evidence type="ECO:0000259" key="1">
    <source>
        <dbReference type="PROSITE" id="PS51750"/>
    </source>
</evidence>
<dbReference type="Pfam" id="PF02498">
    <property type="entry name" value="Bro-N"/>
    <property type="match status" value="1"/>
</dbReference>
<dbReference type="InterPro" id="IPR003497">
    <property type="entry name" value="BRO_N_domain"/>
</dbReference>
<evidence type="ECO:0000313" key="2">
    <source>
        <dbReference type="EMBL" id="KFC08847.1"/>
    </source>
</evidence>
<gene>
    <name evidence="2" type="ORF">GTGU_01245</name>
</gene>
<dbReference type="InterPro" id="IPR018876">
    <property type="entry name" value="Phage_P22_antirepressor_C"/>
</dbReference>
<dbReference type="AlphaFoldDB" id="A0A085AF52"/>
<dbReference type="SUPFAM" id="SSF47616">
    <property type="entry name" value="GST C-terminal domain-like"/>
    <property type="match status" value="1"/>
</dbReference>
<keyword evidence="3" id="KW-1185">Reference proteome</keyword>
<proteinExistence type="predicted"/>
<dbReference type="PROSITE" id="PS51750">
    <property type="entry name" value="BRO_N"/>
    <property type="match status" value="1"/>
</dbReference>
<evidence type="ECO:0000313" key="3">
    <source>
        <dbReference type="Proteomes" id="UP000028630"/>
    </source>
</evidence>
<comment type="caution">
    <text evidence="2">The sequence shown here is derived from an EMBL/GenBank/DDBJ whole genome shotgun (WGS) entry which is preliminary data.</text>
</comment>
<dbReference type="EMBL" id="JMTB01000045">
    <property type="protein sequence ID" value="KFC08847.1"/>
    <property type="molecule type" value="Genomic_DNA"/>
</dbReference>
<feature type="domain" description="Bro-N" evidence="1">
    <location>
        <begin position="1"/>
        <end position="117"/>
    </location>
</feature>